<proteinExistence type="inferred from homology"/>
<dbReference type="Pfam" id="PF00528">
    <property type="entry name" value="BPD_transp_1"/>
    <property type="match status" value="1"/>
</dbReference>
<evidence type="ECO:0000259" key="7">
    <source>
        <dbReference type="PROSITE" id="PS50928"/>
    </source>
</evidence>
<sequence>MLSQTISMLTDPASWTGSGGFIARIVEHLQISFIALALSLLIALPLGLVIGHTGRGRGLIVGTSGALRAIPSLGLLTALALIIPGGVANAMIPSLVVLVVLGIPPILAGTYSGIDAIPAPIKDGSTAIGYSPLQVLGRVEIPLAVPQIIDGIRSSLLQIISTATICAYLGIGGLGRYLIDGLATRDYPEVLSGAVIVIAIVLFFEILLASLGKLVAPKGSRESSHN</sequence>
<protein>
    <submittedName>
        <fullName evidence="8">ABC transporter permease</fullName>
    </submittedName>
</protein>
<dbReference type="EMBL" id="QXJK01000011">
    <property type="protein sequence ID" value="RIX33839.1"/>
    <property type="molecule type" value="Genomic_DNA"/>
</dbReference>
<dbReference type="InterPro" id="IPR051204">
    <property type="entry name" value="ABC_transp_perm/SBD"/>
</dbReference>
<name>A0A418Q5G0_9CORY</name>
<feature type="transmembrane region" description="Helical" evidence="6">
    <location>
        <begin position="156"/>
        <end position="179"/>
    </location>
</feature>
<feature type="transmembrane region" description="Helical" evidence="6">
    <location>
        <begin position="65"/>
        <end position="84"/>
    </location>
</feature>
<gene>
    <name evidence="8" type="ORF">D3M95_09095</name>
</gene>
<accession>A0A418Q5G0</accession>
<dbReference type="InterPro" id="IPR035906">
    <property type="entry name" value="MetI-like_sf"/>
</dbReference>
<feature type="domain" description="ABC transmembrane type-1" evidence="7">
    <location>
        <begin position="25"/>
        <end position="208"/>
    </location>
</feature>
<feature type="transmembrane region" description="Helical" evidence="6">
    <location>
        <begin position="90"/>
        <end position="114"/>
    </location>
</feature>
<dbReference type="PROSITE" id="PS50928">
    <property type="entry name" value="ABC_TM1"/>
    <property type="match status" value="1"/>
</dbReference>
<evidence type="ECO:0000256" key="3">
    <source>
        <dbReference type="ARBA" id="ARBA00022692"/>
    </source>
</evidence>
<keyword evidence="4 6" id="KW-1133">Transmembrane helix</keyword>
<dbReference type="InterPro" id="IPR000515">
    <property type="entry name" value="MetI-like"/>
</dbReference>
<dbReference type="Proteomes" id="UP000285278">
    <property type="component" value="Unassembled WGS sequence"/>
</dbReference>
<dbReference type="STRING" id="1451189.CFAL_01075"/>
<keyword evidence="5 6" id="KW-0472">Membrane</keyword>
<comment type="subcellular location">
    <subcellularLocation>
        <location evidence="6">Cell membrane</location>
        <topology evidence="6">Multi-pass membrane protein</topology>
    </subcellularLocation>
    <subcellularLocation>
        <location evidence="1">Membrane</location>
        <topology evidence="1">Multi-pass membrane protein</topology>
    </subcellularLocation>
</comment>
<evidence type="ECO:0000256" key="5">
    <source>
        <dbReference type="ARBA" id="ARBA00023136"/>
    </source>
</evidence>
<keyword evidence="2 6" id="KW-0813">Transport</keyword>
<dbReference type="RefSeq" id="WP_119665108.1">
    <property type="nucleotide sequence ID" value="NZ_CP083647.1"/>
</dbReference>
<dbReference type="CDD" id="cd06261">
    <property type="entry name" value="TM_PBP2"/>
    <property type="match status" value="1"/>
</dbReference>
<dbReference type="OrthoDB" id="5244012at2"/>
<reference evidence="8 9" key="1">
    <citation type="submission" date="2018-09" db="EMBL/GenBank/DDBJ databases">
        <title>Optimization and identification of Corynebacterium falsenii FN1-14 from fish paste.</title>
        <authorList>
            <person name="Daroonpunt R."/>
            <person name="Tanasupawat S."/>
        </authorList>
    </citation>
    <scope>NUCLEOTIDE SEQUENCE [LARGE SCALE GENOMIC DNA]</scope>
    <source>
        <strain evidence="8 9">FN1-14</strain>
    </source>
</reference>
<dbReference type="PANTHER" id="PTHR30177:SF33">
    <property type="entry name" value="POSSIBLE OSMOPROTECTANT (GLYCINE BETAINE_CARNITINE_CHOLINE_L-PROLINE) TRANSPORT INTEGRAL MEMBRANE PROTEIN ABC TRANSPORTER PROZ"/>
    <property type="match status" value="1"/>
</dbReference>
<dbReference type="GO" id="GO:0031460">
    <property type="term" value="P:glycine betaine transport"/>
    <property type="evidence" value="ECO:0007669"/>
    <property type="project" value="TreeGrafter"/>
</dbReference>
<keyword evidence="3 6" id="KW-0812">Transmembrane</keyword>
<comment type="caution">
    <text evidence="8">The sequence shown here is derived from an EMBL/GenBank/DDBJ whole genome shotgun (WGS) entry which is preliminary data.</text>
</comment>
<organism evidence="8 9">
    <name type="scientific">Corynebacterium falsenii</name>
    <dbReference type="NCBI Taxonomy" id="108486"/>
    <lineage>
        <taxon>Bacteria</taxon>
        <taxon>Bacillati</taxon>
        <taxon>Actinomycetota</taxon>
        <taxon>Actinomycetes</taxon>
        <taxon>Mycobacteriales</taxon>
        <taxon>Corynebacteriaceae</taxon>
        <taxon>Corynebacterium</taxon>
    </lineage>
</organism>
<dbReference type="Gene3D" id="1.10.3720.10">
    <property type="entry name" value="MetI-like"/>
    <property type="match status" value="1"/>
</dbReference>
<keyword evidence="9" id="KW-1185">Reference proteome</keyword>
<dbReference type="SUPFAM" id="SSF161098">
    <property type="entry name" value="MetI-like"/>
    <property type="match status" value="1"/>
</dbReference>
<dbReference type="GO" id="GO:0055085">
    <property type="term" value="P:transmembrane transport"/>
    <property type="evidence" value="ECO:0007669"/>
    <property type="project" value="InterPro"/>
</dbReference>
<evidence type="ECO:0000256" key="2">
    <source>
        <dbReference type="ARBA" id="ARBA00022448"/>
    </source>
</evidence>
<evidence type="ECO:0000256" key="6">
    <source>
        <dbReference type="RuleBase" id="RU363032"/>
    </source>
</evidence>
<feature type="transmembrane region" description="Helical" evidence="6">
    <location>
        <begin position="191"/>
        <end position="211"/>
    </location>
</feature>
<evidence type="ECO:0000313" key="8">
    <source>
        <dbReference type="EMBL" id="RIX33839.1"/>
    </source>
</evidence>
<dbReference type="AlphaFoldDB" id="A0A418Q5G0"/>
<evidence type="ECO:0000256" key="1">
    <source>
        <dbReference type="ARBA" id="ARBA00004141"/>
    </source>
</evidence>
<comment type="similarity">
    <text evidence="6">Belongs to the binding-protein-dependent transport system permease family.</text>
</comment>
<dbReference type="PANTHER" id="PTHR30177">
    <property type="entry name" value="GLYCINE BETAINE/L-PROLINE TRANSPORT SYSTEM PERMEASE PROTEIN PROW"/>
    <property type="match status" value="1"/>
</dbReference>
<evidence type="ECO:0000313" key="9">
    <source>
        <dbReference type="Proteomes" id="UP000285278"/>
    </source>
</evidence>
<evidence type="ECO:0000256" key="4">
    <source>
        <dbReference type="ARBA" id="ARBA00022989"/>
    </source>
</evidence>
<feature type="transmembrane region" description="Helical" evidence="6">
    <location>
        <begin position="31"/>
        <end position="53"/>
    </location>
</feature>
<dbReference type="GO" id="GO:0005886">
    <property type="term" value="C:plasma membrane"/>
    <property type="evidence" value="ECO:0007669"/>
    <property type="project" value="UniProtKB-SubCell"/>
</dbReference>